<evidence type="ECO:0000256" key="1">
    <source>
        <dbReference type="ARBA" id="ARBA00004651"/>
    </source>
</evidence>
<feature type="transmembrane region" description="Helical" evidence="9">
    <location>
        <begin position="86"/>
        <end position="108"/>
    </location>
</feature>
<evidence type="ECO:0000256" key="8">
    <source>
        <dbReference type="ARBA" id="ARBA00023136"/>
    </source>
</evidence>
<dbReference type="NCBIfam" id="TIGR00796">
    <property type="entry name" value="livcs"/>
    <property type="match status" value="1"/>
</dbReference>
<dbReference type="GO" id="GO:0015818">
    <property type="term" value="P:isoleucine transport"/>
    <property type="evidence" value="ECO:0007669"/>
    <property type="project" value="TreeGrafter"/>
</dbReference>
<keyword evidence="7 9" id="KW-1133">Transmembrane helix</keyword>
<sequence>MRGPVNHPTTHRSGAVLLTMTAASLFAMFFGAGNLVFPPMLGAQAGEGFTPALIGFMLSAVALPILAVLAIAVTGEDIRDMTSRGGRVFGVLFPVLVYLSIGASYALPRTAAVSYSAAVPPLTDVDNWPAKFAFAAVFFALTYVLAFDPDGIIDTIGKFLTPILVALMAVLVTLTLTTMERQSAPAAADYAEQPFVAGFLEGYLTMDSLAALALGIVVATTLTHSGIKPGKPLVRSVAVAGVAAGLMLALVYLGLAAIGQRLPDGQKYTDGATMLSDAARETMGFGGTVVFALIVVLACLTTSVGLLGATSAFFARLVPSISYRTWALVFSVVSLLISTLGLDKVIEVAAPIIGFLYPPGMALILLTLLEPLLRIRLHLAFVFALTVALAWSALMTLSSLGWGTDVIESLIGWAPGHAEQLGWMLPTLAAALVGGAIDLMRGTPERPARRETAEPAEVGT</sequence>
<evidence type="ECO:0000256" key="7">
    <source>
        <dbReference type="ARBA" id="ARBA00022989"/>
    </source>
</evidence>
<feature type="transmembrane region" description="Helical" evidence="9">
    <location>
        <begin position="12"/>
        <end position="32"/>
    </location>
</feature>
<feature type="transmembrane region" description="Helical" evidence="9">
    <location>
        <begin position="348"/>
        <end position="369"/>
    </location>
</feature>
<dbReference type="PANTHER" id="PTHR30588">
    <property type="entry name" value="BRANCHED-CHAIN AMINO ACID TRANSPORT SYSTEM 2 CARRIER PROTEIN"/>
    <property type="match status" value="1"/>
</dbReference>
<evidence type="ECO:0000256" key="4">
    <source>
        <dbReference type="ARBA" id="ARBA00022475"/>
    </source>
</evidence>
<dbReference type="GO" id="GO:0015190">
    <property type="term" value="F:L-leucine transmembrane transporter activity"/>
    <property type="evidence" value="ECO:0007669"/>
    <property type="project" value="TreeGrafter"/>
</dbReference>
<dbReference type="GO" id="GO:0005304">
    <property type="term" value="F:L-valine transmembrane transporter activity"/>
    <property type="evidence" value="ECO:0007669"/>
    <property type="project" value="TreeGrafter"/>
</dbReference>
<dbReference type="PANTHER" id="PTHR30588:SF7">
    <property type="entry name" value="BRANCHED-CHAIN AMINO ACID CARRIER PROTEIN SAOUHSC_01411-RELATED"/>
    <property type="match status" value="1"/>
</dbReference>
<evidence type="ECO:0000256" key="6">
    <source>
        <dbReference type="ARBA" id="ARBA00022970"/>
    </source>
</evidence>
<keyword evidence="3" id="KW-0813">Transport</keyword>
<name>A0A212TCB9_9MICO</name>
<evidence type="ECO:0000313" key="11">
    <source>
        <dbReference type="Proteomes" id="UP000198122"/>
    </source>
</evidence>
<feature type="transmembrane region" description="Helical" evidence="9">
    <location>
        <begin position="421"/>
        <end position="440"/>
    </location>
</feature>
<feature type="transmembrane region" description="Helical" evidence="9">
    <location>
        <begin position="159"/>
        <end position="179"/>
    </location>
</feature>
<dbReference type="Pfam" id="PF05525">
    <property type="entry name" value="Branch_AA_trans"/>
    <property type="match status" value="1"/>
</dbReference>
<comment type="subcellular location">
    <subcellularLocation>
        <location evidence="1">Cell membrane</location>
        <topology evidence="1">Multi-pass membrane protein</topology>
    </subcellularLocation>
</comment>
<feature type="transmembrane region" description="Helical" evidence="9">
    <location>
        <begin position="234"/>
        <end position="258"/>
    </location>
</feature>
<dbReference type="AlphaFoldDB" id="A0A212TCB9"/>
<dbReference type="Proteomes" id="UP000198122">
    <property type="component" value="Unassembled WGS sequence"/>
</dbReference>
<reference evidence="10 11" key="1">
    <citation type="submission" date="2017-06" db="EMBL/GenBank/DDBJ databases">
        <authorList>
            <person name="Kim H.J."/>
            <person name="Triplett B.A."/>
        </authorList>
    </citation>
    <scope>NUCLEOTIDE SEQUENCE [LARGE SCALE GENOMIC DNA]</scope>
    <source>
        <strain evidence="10 11">DSM 22179</strain>
    </source>
</reference>
<dbReference type="EMBL" id="FYEZ01000001">
    <property type="protein sequence ID" value="SNC63662.1"/>
    <property type="molecule type" value="Genomic_DNA"/>
</dbReference>
<dbReference type="InterPro" id="IPR004685">
    <property type="entry name" value="Brnchd-chn_aa_trnsp_Livcs"/>
</dbReference>
<keyword evidence="11" id="KW-1185">Reference proteome</keyword>
<comment type="similarity">
    <text evidence="2">Belongs to the branched chain amino acid transporter family.</text>
</comment>
<organism evidence="10 11">
    <name type="scientific">Kytococcus aerolatus</name>
    <dbReference type="NCBI Taxonomy" id="592308"/>
    <lineage>
        <taxon>Bacteria</taxon>
        <taxon>Bacillati</taxon>
        <taxon>Actinomycetota</taxon>
        <taxon>Actinomycetes</taxon>
        <taxon>Micrococcales</taxon>
        <taxon>Kytococcaceae</taxon>
        <taxon>Kytococcus</taxon>
    </lineage>
</organism>
<feature type="transmembrane region" description="Helical" evidence="9">
    <location>
        <begin position="52"/>
        <end position="74"/>
    </location>
</feature>
<accession>A0A212TCB9</accession>
<keyword evidence="5 9" id="KW-0812">Transmembrane</keyword>
<dbReference type="OrthoDB" id="9783920at2"/>
<feature type="transmembrane region" description="Helical" evidence="9">
    <location>
        <begin position="199"/>
        <end position="222"/>
    </location>
</feature>
<evidence type="ECO:0000256" key="9">
    <source>
        <dbReference type="SAM" id="Phobius"/>
    </source>
</evidence>
<evidence type="ECO:0000256" key="3">
    <source>
        <dbReference type="ARBA" id="ARBA00022448"/>
    </source>
</evidence>
<evidence type="ECO:0000256" key="2">
    <source>
        <dbReference type="ARBA" id="ARBA00008540"/>
    </source>
</evidence>
<dbReference type="GO" id="GO:0015188">
    <property type="term" value="F:L-isoleucine transmembrane transporter activity"/>
    <property type="evidence" value="ECO:0007669"/>
    <property type="project" value="TreeGrafter"/>
</dbReference>
<gene>
    <name evidence="10" type="ORF">SAMN05445756_0951</name>
</gene>
<protein>
    <submittedName>
        <fullName evidence="10">Branched-chain amino acid:cation transporter, LIVCS family</fullName>
    </submittedName>
</protein>
<keyword evidence="8 9" id="KW-0472">Membrane</keyword>
<dbReference type="GO" id="GO:0005886">
    <property type="term" value="C:plasma membrane"/>
    <property type="evidence" value="ECO:0007669"/>
    <property type="project" value="UniProtKB-SubCell"/>
</dbReference>
<proteinExistence type="inferred from homology"/>
<evidence type="ECO:0000313" key="10">
    <source>
        <dbReference type="EMBL" id="SNC63662.1"/>
    </source>
</evidence>
<keyword evidence="6" id="KW-0029">Amino-acid transport</keyword>
<feature type="transmembrane region" description="Helical" evidence="9">
    <location>
        <begin position="128"/>
        <end position="147"/>
    </location>
</feature>
<evidence type="ECO:0000256" key="5">
    <source>
        <dbReference type="ARBA" id="ARBA00022692"/>
    </source>
</evidence>
<feature type="transmembrane region" description="Helical" evidence="9">
    <location>
        <begin position="326"/>
        <end position="342"/>
    </location>
</feature>
<feature type="transmembrane region" description="Helical" evidence="9">
    <location>
        <begin position="289"/>
        <end position="314"/>
    </location>
</feature>
<dbReference type="GO" id="GO:0015820">
    <property type="term" value="P:L-leucine transport"/>
    <property type="evidence" value="ECO:0007669"/>
    <property type="project" value="TreeGrafter"/>
</dbReference>
<keyword evidence="4" id="KW-1003">Cell membrane</keyword>
<feature type="transmembrane region" description="Helical" evidence="9">
    <location>
        <begin position="381"/>
        <end position="401"/>
    </location>
</feature>